<dbReference type="PANTHER" id="PTHR21366:SF14">
    <property type="entry name" value="GLYOXALASE DOMAIN-CONTAINING PROTEIN 5"/>
    <property type="match status" value="1"/>
</dbReference>
<dbReference type="STRING" id="62062.ENSHHUP00000029264"/>
<feature type="domain" description="VOC" evidence="3">
    <location>
        <begin position="15"/>
        <end position="135"/>
    </location>
</feature>
<dbReference type="CDD" id="cd07253">
    <property type="entry name" value="GLOD5"/>
    <property type="match status" value="1"/>
</dbReference>
<dbReference type="InterPro" id="IPR050383">
    <property type="entry name" value="GlyoxalaseI/FosfomycinResist"/>
</dbReference>
<evidence type="ECO:0000313" key="4">
    <source>
        <dbReference type="Ensembl" id="ENSHHUP00000029264.1"/>
    </source>
</evidence>
<keyword evidence="5" id="KW-1185">Reference proteome</keyword>
<evidence type="ECO:0000313" key="5">
    <source>
        <dbReference type="Proteomes" id="UP000314982"/>
    </source>
</evidence>
<reference evidence="4" key="2">
    <citation type="submission" date="2025-08" db="UniProtKB">
        <authorList>
            <consortium name="Ensembl"/>
        </authorList>
    </citation>
    <scope>IDENTIFICATION</scope>
</reference>
<comment type="similarity">
    <text evidence="1">Belongs to the glyoxalase I family.</text>
</comment>
<evidence type="ECO:0000259" key="3">
    <source>
        <dbReference type="PROSITE" id="PS51819"/>
    </source>
</evidence>
<dbReference type="InterPro" id="IPR029068">
    <property type="entry name" value="Glyas_Bleomycin-R_OHBP_Dase"/>
</dbReference>
<dbReference type="PANTHER" id="PTHR21366">
    <property type="entry name" value="GLYOXALASE FAMILY PROTEIN"/>
    <property type="match status" value="1"/>
</dbReference>
<evidence type="ECO:0000256" key="2">
    <source>
        <dbReference type="ARBA" id="ARBA00040140"/>
    </source>
</evidence>
<protein>
    <recommendedName>
        <fullName evidence="2">Glyoxalase domain-containing protein 5</fullName>
    </recommendedName>
</protein>
<dbReference type="PROSITE" id="PS51819">
    <property type="entry name" value="VOC"/>
    <property type="match status" value="1"/>
</dbReference>
<reference evidence="5" key="1">
    <citation type="submission" date="2018-06" db="EMBL/GenBank/DDBJ databases">
        <title>Genome assembly of Danube salmon.</title>
        <authorList>
            <person name="Macqueen D.J."/>
            <person name="Gundappa M.K."/>
        </authorList>
    </citation>
    <scope>NUCLEOTIDE SEQUENCE [LARGE SCALE GENOMIC DNA]</scope>
</reference>
<dbReference type="Proteomes" id="UP000314982">
    <property type="component" value="Unassembled WGS sequence"/>
</dbReference>
<sequence>NPKFGGIFKMIKISHLDHLVLTVKDIDKTVDFYTKVLGMEKEIFKDTRVALKFGNQKINLHLLGSEFEPKAFNVKDGSADLCFIVDTPLIEAKNYIESLGIKIEEGIVSRTGAMGEIESIYLRDPDKNLIELSNYKSK</sequence>
<dbReference type="Pfam" id="PF00903">
    <property type="entry name" value="Glyoxalase"/>
    <property type="match status" value="1"/>
</dbReference>
<organism evidence="4 5">
    <name type="scientific">Hucho hucho</name>
    <name type="common">huchen</name>
    <dbReference type="NCBI Taxonomy" id="62062"/>
    <lineage>
        <taxon>Eukaryota</taxon>
        <taxon>Metazoa</taxon>
        <taxon>Chordata</taxon>
        <taxon>Craniata</taxon>
        <taxon>Vertebrata</taxon>
        <taxon>Euteleostomi</taxon>
        <taxon>Actinopterygii</taxon>
        <taxon>Neopterygii</taxon>
        <taxon>Teleostei</taxon>
        <taxon>Protacanthopterygii</taxon>
        <taxon>Salmoniformes</taxon>
        <taxon>Salmonidae</taxon>
        <taxon>Salmoninae</taxon>
        <taxon>Hucho</taxon>
    </lineage>
</organism>
<proteinExistence type="inferred from homology"/>
<dbReference type="GeneTree" id="ENSGT00940000153941"/>
<dbReference type="SUPFAM" id="SSF54593">
    <property type="entry name" value="Glyoxalase/Bleomycin resistance protein/Dihydroxybiphenyl dioxygenase"/>
    <property type="match status" value="1"/>
</dbReference>
<accession>A0A4W5LU79</accession>
<dbReference type="InterPro" id="IPR004360">
    <property type="entry name" value="Glyas_Fos-R_dOase_dom"/>
</dbReference>
<reference evidence="4" key="3">
    <citation type="submission" date="2025-09" db="UniProtKB">
        <authorList>
            <consortium name="Ensembl"/>
        </authorList>
    </citation>
    <scope>IDENTIFICATION</scope>
</reference>
<dbReference type="InterPro" id="IPR037523">
    <property type="entry name" value="VOC_core"/>
</dbReference>
<name>A0A4W5LU79_9TELE</name>
<dbReference type="Gene3D" id="3.10.180.10">
    <property type="entry name" value="2,3-Dihydroxybiphenyl 1,2-Dioxygenase, domain 1"/>
    <property type="match status" value="1"/>
</dbReference>
<dbReference type="AlphaFoldDB" id="A0A4W5LU79"/>
<evidence type="ECO:0000256" key="1">
    <source>
        <dbReference type="ARBA" id="ARBA00010363"/>
    </source>
</evidence>
<dbReference type="Ensembl" id="ENSHHUT00000030483.1">
    <property type="protein sequence ID" value="ENSHHUP00000029264.1"/>
    <property type="gene ID" value="ENSHHUG00000018664.1"/>
</dbReference>